<protein>
    <submittedName>
        <fullName evidence="2">Uncharacterized protein</fullName>
    </submittedName>
</protein>
<feature type="region of interest" description="Disordered" evidence="1">
    <location>
        <begin position="1"/>
        <end position="58"/>
    </location>
</feature>
<keyword evidence="3" id="KW-1185">Reference proteome</keyword>
<feature type="compositionally biased region" description="Polar residues" evidence="1">
    <location>
        <begin position="1"/>
        <end position="12"/>
    </location>
</feature>
<name>A0A4Y1ZME1_ARAVE</name>
<dbReference type="EMBL" id="BGPR01075864">
    <property type="protein sequence ID" value="GBL57700.1"/>
    <property type="molecule type" value="Genomic_DNA"/>
</dbReference>
<sequence>MHPGLRSSQPQEKAQGEEPTAQTPVNCLQMRKRCAGSHSAEESRKTLMSRLKCSPNCS</sequence>
<reference evidence="2 3" key="1">
    <citation type="journal article" date="2019" name="Sci. Rep.">
        <title>Orb-weaving spider Araneus ventricosus genome elucidates the spidroin gene catalogue.</title>
        <authorList>
            <person name="Kono N."/>
            <person name="Nakamura H."/>
            <person name="Ohtoshi R."/>
            <person name="Moran D.A.P."/>
            <person name="Shinohara A."/>
            <person name="Yoshida Y."/>
            <person name="Fujiwara M."/>
            <person name="Mori M."/>
            <person name="Tomita M."/>
            <person name="Arakawa K."/>
        </authorList>
    </citation>
    <scope>NUCLEOTIDE SEQUENCE [LARGE SCALE GENOMIC DNA]</scope>
</reference>
<dbReference type="Proteomes" id="UP000499080">
    <property type="component" value="Unassembled WGS sequence"/>
</dbReference>
<proteinExistence type="predicted"/>
<evidence type="ECO:0000313" key="3">
    <source>
        <dbReference type="Proteomes" id="UP000499080"/>
    </source>
</evidence>
<gene>
    <name evidence="2" type="ORF">AVEN_46974_1</name>
</gene>
<comment type="caution">
    <text evidence="2">The sequence shown here is derived from an EMBL/GenBank/DDBJ whole genome shotgun (WGS) entry which is preliminary data.</text>
</comment>
<accession>A0A4Y1ZME1</accession>
<organism evidence="2 3">
    <name type="scientific">Araneus ventricosus</name>
    <name type="common">Orbweaver spider</name>
    <name type="synonym">Epeira ventricosa</name>
    <dbReference type="NCBI Taxonomy" id="182803"/>
    <lineage>
        <taxon>Eukaryota</taxon>
        <taxon>Metazoa</taxon>
        <taxon>Ecdysozoa</taxon>
        <taxon>Arthropoda</taxon>
        <taxon>Chelicerata</taxon>
        <taxon>Arachnida</taxon>
        <taxon>Araneae</taxon>
        <taxon>Araneomorphae</taxon>
        <taxon>Entelegynae</taxon>
        <taxon>Araneoidea</taxon>
        <taxon>Araneidae</taxon>
        <taxon>Araneus</taxon>
    </lineage>
</organism>
<feature type="non-terminal residue" evidence="2">
    <location>
        <position position="58"/>
    </location>
</feature>
<evidence type="ECO:0000313" key="2">
    <source>
        <dbReference type="EMBL" id="GBL57700.1"/>
    </source>
</evidence>
<dbReference type="AlphaFoldDB" id="A0A4Y1ZME1"/>
<evidence type="ECO:0000256" key="1">
    <source>
        <dbReference type="SAM" id="MobiDB-lite"/>
    </source>
</evidence>